<name>A0ABD6AV70_9EURY</name>
<evidence type="ECO:0000313" key="3">
    <source>
        <dbReference type="Proteomes" id="UP001597187"/>
    </source>
</evidence>
<comment type="caution">
    <text evidence="2">The sequence shown here is derived from an EMBL/GenBank/DDBJ whole genome shotgun (WGS) entry which is preliminary data.</text>
</comment>
<keyword evidence="1" id="KW-0812">Transmembrane</keyword>
<keyword evidence="1" id="KW-0472">Membrane</keyword>
<reference evidence="2 3" key="1">
    <citation type="journal article" date="2019" name="Int. J. Syst. Evol. Microbiol.">
        <title>The Global Catalogue of Microorganisms (GCM) 10K type strain sequencing project: providing services to taxonomists for standard genome sequencing and annotation.</title>
        <authorList>
            <consortium name="The Broad Institute Genomics Platform"/>
            <consortium name="The Broad Institute Genome Sequencing Center for Infectious Disease"/>
            <person name="Wu L."/>
            <person name="Ma J."/>
        </authorList>
    </citation>
    <scope>NUCLEOTIDE SEQUENCE [LARGE SCALE GENOMIC DNA]</scope>
    <source>
        <strain evidence="2 3">CGMCC 1.12563</strain>
    </source>
</reference>
<feature type="transmembrane region" description="Helical" evidence="1">
    <location>
        <begin position="36"/>
        <end position="52"/>
    </location>
</feature>
<dbReference type="Proteomes" id="UP001597187">
    <property type="component" value="Unassembled WGS sequence"/>
</dbReference>
<evidence type="ECO:0000313" key="2">
    <source>
        <dbReference type="EMBL" id="MFD1513467.1"/>
    </source>
</evidence>
<keyword evidence="1" id="KW-1133">Transmembrane helix</keyword>
<feature type="transmembrane region" description="Helical" evidence="1">
    <location>
        <begin position="6"/>
        <end position="24"/>
    </location>
</feature>
<dbReference type="AlphaFoldDB" id="A0ABD6AV70"/>
<accession>A0ABD6AV70</accession>
<proteinExistence type="predicted"/>
<protein>
    <submittedName>
        <fullName evidence="2">Uncharacterized protein</fullName>
    </submittedName>
</protein>
<dbReference type="RefSeq" id="WP_250873420.1">
    <property type="nucleotide sequence ID" value="NZ_JALXFV010000003.1"/>
</dbReference>
<gene>
    <name evidence="2" type="ORF">ACFSBT_09275</name>
</gene>
<dbReference type="EMBL" id="JBHUDC010000003">
    <property type="protein sequence ID" value="MFD1513467.1"/>
    <property type="molecule type" value="Genomic_DNA"/>
</dbReference>
<evidence type="ECO:0000256" key="1">
    <source>
        <dbReference type="SAM" id="Phobius"/>
    </source>
</evidence>
<organism evidence="2 3">
    <name type="scientific">Halomarina rubra</name>
    <dbReference type="NCBI Taxonomy" id="2071873"/>
    <lineage>
        <taxon>Archaea</taxon>
        <taxon>Methanobacteriati</taxon>
        <taxon>Methanobacteriota</taxon>
        <taxon>Stenosarchaea group</taxon>
        <taxon>Halobacteria</taxon>
        <taxon>Halobacteriales</taxon>
        <taxon>Natronomonadaceae</taxon>
        <taxon>Halomarina</taxon>
    </lineage>
</organism>
<sequence>MAALSAQRLLFLTMSTCMVIVGVLRLTGRITDTEPVVIDCFLTAVILSFSLGRQSRDYL</sequence>
<keyword evidence="3" id="KW-1185">Reference proteome</keyword>